<accession>A0A834HYM0</accession>
<comment type="caution">
    <text evidence="1">The sequence shown here is derived from an EMBL/GenBank/DDBJ whole genome shotgun (WGS) entry which is preliminary data.</text>
</comment>
<protein>
    <submittedName>
        <fullName evidence="1">Uncharacterized protein</fullName>
    </submittedName>
</protein>
<proteinExistence type="predicted"/>
<dbReference type="Proteomes" id="UP000625711">
    <property type="component" value="Unassembled WGS sequence"/>
</dbReference>
<dbReference type="EMBL" id="JAACXV010014224">
    <property type="protein sequence ID" value="KAF7269468.1"/>
    <property type="molecule type" value="Genomic_DNA"/>
</dbReference>
<sequence length="114" mass="13203">MGTERRYDELLVQLPLNSRSDAYHLRHKEQETRGEVGGRKGGGDVKKMVLFFSMLSLRSGQDKNRYLKMLPAHDARIYNSGQALFFVWSRHGESTAVRLLDSRESFMVINDERI</sequence>
<evidence type="ECO:0000313" key="2">
    <source>
        <dbReference type="Proteomes" id="UP000625711"/>
    </source>
</evidence>
<organism evidence="1 2">
    <name type="scientific">Rhynchophorus ferrugineus</name>
    <name type="common">Red palm weevil</name>
    <name type="synonym">Curculio ferrugineus</name>
    <dbReference type="NCBI Taxonomy" id="354439"/>
    <lineage>
        <taxon>Eukaryota</taxon>
        <taxon>Metazoa</taxon>
        <taxon>Ecdysozoa</taxon>
        <taxon>Arthropoda</taxon>
        <taxon>Hexapoda</taxon>
        <taxon>Insecta</taxon>
        <taxon>Pterygota</taxon>
        <taxon>Neoptera</taxon>
        <taxon>Endopterygota</taxon>
        <taxon>Coleoptera</taxon>
        <taxon>Polyphaga</taxon>
        <taxon>Cucujiformia</taxon>
        <taxon>Curculionidae</taxon>
        <taxon>Dryophthorinae</taxon>
        <taxon>Rhynchophorus</taxon>
    </lineage>
</organism>
<gene>
    <name evidence="1" type="ORF">GWI33_017519</name>
</gene>
<name>A0A834HYM0_RHYFE</name>
<reference evidence="1" key="1">
    <citation type="submission" date="2020-08" db="EMBL/GenBank/DDBJ databases">
        <title>Genome sequencing and assembly of the red palm weevil Rhynchophorus ferrugineus.</title>
        <authorList>
            <person name="Dias G.B."/>
            <person name="Bergman C.M."/>
            <person name="Manee M."/>
        </authorList>
    </citation>
    <scope>NUCLEOTIDE SEQUENCE</scope>
    <source>
        <strain evidence="1">AA-2017</strain>
        <tissue evidence="1">Whole larva</tissue>
    </source>
</reference>
<keyword evidence="2" id="KW-1185">Reference proteome</keyword>
<dbReference type="AlphaFoldDB" id="A0A834HYM0"/>
<evidence type="ECO:0000313" key="1">
    <source>
        <dbReference type="EMBL" id="KAF7269468.1"/>
    </source>
</evidence>